<protein>
    <submittedName>
        <fullName evidence="1">Uncharacterized protein</fullName>
    </submittedName>
</protein>
<reference evidence="1 2" key="1">
    <citation type="journal article" date="2022" name="Genome Biol. Evol.">
        <title>The Spruce Budworm Genome: Reconstructing the Evolutionary History of Antifreeze Proteins.</title>
        <authorList>
            <person name="Beliveau C."/>
            <person name="Gagne P."/>
            <person name="Picq S."/>
            <person name="Vernygora O."/>
            <person name="Keeling C.I."/>
            <person name="Pinkney K."/>
            <person name="Doucet D."/>
            <person name="Wen F."/>
            <person name="Johnston J.S."/>
            <person name="Maaroufi H."/>
            <person name="Boyle B."/>
            <person name="Laroche J."/>
            <person name="Dewar K."/>
            <person name="Juretic N."/>
            <person name="Blackburn G."/>
            <person name="Nisole A."/>
            <person name="Brunet B."/>
            <person name="Brandao M."/>
            <person name="Lumley L."/>
            <person name="Duan J."/>
            <person name="Quan G."/>
            <person name="Lucarotti C.J."/>
            <person name="Roe A.D."/>
            <person name="Sperling F.A.H."/>
            <person name="Levesque R.C."/>
            <person name="Cusson M."/>
        </authorList>
    </citation>
    <scope>NUCLEOTIDE SEQUENCE [LARGE SCALE GENOMIC DNA]</scope>
    <source>
        <strain evidence="1">Glfc:IPQL:Cfum</strain>
    </source>
</reference>
<evidence type="ECO:0000313" key="1">
    <source>
        <dbReference type="EMBL" id="KAI8431125.1"/>
    </source>
</evidence>
<dbReference type="Proteomes" id="UP001064048">
    <property type="component" value="Chromosome Z"/>
</dbReference>
<organism evidence="1 2">
    <name type="scientific">Choristoneura fumiferana</name>
    <name type="common">Spruce budworm moth</name>
    <name type="synonym">Archips fumiferana</name>
    <dbReference type="NCBI Taxonomy" id="7141"/>
    <lineage>
        <taxon>Eukaryota</taxon>
        <taxon>Metazoa</taxon>
        <taxon>Ecdysozoa</taxon>
        <taxon>Arthropoda</taxon>
        <taxon>Hexapoda</taxon>
        <taxon>Insecta</taxon>
        <taxon>Pterygota</taxon>
        <taxon>Neoptera</taxon>
        <taxon>Endopterygota</taxon>
        <taxon>Lepidoptera</taxon>
        <taxon>Glossata</taxon>
        <taxon>Ditrysia</taxon>
        <taxon>Tortricoidea</taxon>
        <taxon>Tortricidae</taxon>
        <taxon>Tortricinae</taxon>
        <taxon>Choristoneura</taxon>
    </lineage>
</organism>
<gene>
    <name evidence="1" type="ORF">MSG28_001175</name>
</gene>
<name>A0ACC0K4E7_CHOFU</name>
<sequence length="591" mass="67975">MNLLLKQRELVFNAAVVRQYGFTLDRTVNDAISPYLEAHSDTCFLRDNKSGVISPQHPAIVFLEMDFENMRCSTGHLLLATNERYVISPQHPAIDSLEINFENKHEMLNRSTCFVQATKSAIISQPHLMSTHTIYKSFRRRSRYEQINWRQPNATGHCPRLEQQLLNVTCNGNGLDGEKAVNLFQNRSQIKPDRDKRQLSQQFWYINKRSAEYGVKTIPGCTSKCSCTYLPITKETKGDFDYYNTSFAMYVGSVTEEGLYNLYFHNCPHTEKGVTPAMNFVIEIYESNDGNFLSAGEMPLPALYSTMSLIFLLCGVFWTFILKTSKHPVYRIHILMCVLVNLKSLSLAFHAINYYFIRTRGEHVTAWAILYYITHLLKGAVLFVTIVLVGTGWNFIKHILADRDKKLFMIVIPLQVVANVAEIIIAESEEGAAEHNAWRYTFILVDLLCCGAIMFPVVWSIRHLQDASSTDGKAAINLRKFKLFRHFYIMVVCYIYFTRFIVYLLKITVPFQYSWIDEMCRELATLVFFVMTGYKFRPAAANPYFTPTPLDDDALVLSEIGVLEGVTKIPHRGERRRDDMMPLMQDGYNSD</sequence>
<proteinExistence type="predicted"/>
<dbReference type="EMBL" id="CM046131">
    <property type="protein sequence ID" value="KAI8431125.1"/>
    <property type="molecule type" value="Genomic_DNA"/>
</dbReference>
<keyword evidence="2" id="KW-1185">Reference proteome</keyword>
<comment type="caution">
    <text evidence="1">The sequence shown here is derived from an EMBL/GenBank/DDBJ whole genome shotgun (WGS) entry which is preliminary data.</text>
</comment>
<accession>A0ACC0K4E7</accession>
<evidence type="ECO:0000313" key="2">
    <source>
        <dbReference type="Proteomes" id="UP001064048"/>
    </source>
</evidence>